<dbReference type="AlphaFoldDB" id="A0A7N2R4K4"/>
<feature type="region of interest" description="Disordered" evidence="1">
    <location>
        <begin position="255"/>
        <end position="287"/>
    </location>
</feature>
<feature type="compositionally biased region" description="Basic and acidic residues" evidence="1">
    <location>
        <begin position="1"/>
        <end position="11"/>
    </location>
</feature>
<reference evidence="2" key="2">
    <citation type="submission" date="2021-01" db="UniProtKB">
        <authorList>
            <consortium name="EnsemblPlants"/>
        </authorList>
    </citation>
    <scope>IDENTIFICATION</scope>
</reference>
<organism evidence="2 3">
    <name type="scientific">Quercus lobata</name>
    <name type="common">Valley oak</name>
    <dbReference type="NCBI Taxonomy" id="97700"/>
    <lineage>
        <taxon>Eukaryota</taxon>
        <taxon>Viridiplantae</taxon>
        <taxon>Streptophyta</taxon>
        <taxon>Embryophyta</taxon>
        <taxon>Tracheophyta</taxon>
        <taxon>Spermatophyta</taxon>
        <taxon>Magnoliopsida</taxon>
        <taxon>eudicotyledons</taxon>
        <taxon>Gunneridae</taxon>
        <taxon>Pentapetalae</taxon>
        <taxon>rosids</taxon>
        <taxon>fabids</taxon>
        <taxon>Fagales</taxon>
        <taxon>Fagaceae</taxon>
        <taxon>Quercus</taxon>
    </lineage>
</organism>
<evidence type="ECO:0000313" key="2">
    <source>
        <dbReference type="EnsemblPlants" id="QL05p024004:mrna"/>
    </source>
</evidence>
<feature type="compositionally biased region" description="Basic and acidic residues" evidence="1">
    <location>
        <begin position="274"/>
        <end position="287"/>
    </location>
</feature>
<sequence>MVSLKQEEASLRPRTLGSTMNLQQIKISKVESRSTKKKRNEEKKKEAETRHLGQPDQEERFFLQVGRLLYLTIARPDITYSVHNLSQFMSKPRKPHLDVAYKVLQYIKGSPGQGILLSSRSDLHLKAFTDADWASIVDTRRSTTEYRAMAVTVCKMTWILALLKDLEVDHPKPAMLFCDNQAPIYIGENPFFHERAKHIEADCHLVRDKVQDKVIRLFFTPTHSHLAGLLTKALSGQQLKALLSKMSTVNVHNTGSHLEGEYQSGTYQQGRKQINKEERNRRKEERS</sequence>
<dbReference type="Proteomes" id="UP000594261">
    <property type="component" value="Chromosome 5"/>
</dbReference>
<dbReference type="Gramene" id="QL05p024004:mrna">
    <property type="protein sequence ID" value="QL05p024004:mrna"/>
    <property type="gene ID" value="QL05p024004"/>
</dbReference>
<dbReference type="EnsemblPlants" id="QL05p024004:mrna">
    <property type="protein sequence ID" value="QL05p024004:mrna"/>
    <property type="gene ID" value="QL05p024004"/>
</dbReference>
<feature type="compositionally biased region" description="Polar residues" evidence="1">
    <location>
        <begin position="16"/>
        <end position="26"/>
    </location>
</feature>
<dbReference type="OMA" id="FFHERAK"/>
<feature type="region of interest" description="Disordered" evidence="1">
    <location>
        <begin position="1"/>
        <end position="53"/>
    </location>
</feature>
<dbReference type="InParanoid" id="A0A7N2R4K4"/>
<accession>A0A7N2R4K4</accession>
<keyword evidence="3" id="KW-1185">Reference proteome</keyword>
<evidence type="ECO:0000256" key="1">
    <source>
        <dbReference type="SAM" id="MobiDB-lite"/>
    </source>
</evidence>
<dbReference type="PANTHER" id="PTHR11439:SF511">
    <property type="match status" value="1"/>
</dbReference>
<feature type="compositionally biased region" description="Basic and acidic residues" evidence="1">
    <location>
        <begin position="28"/>
        <end position="53"/>
    </location>
</feature>
<evidence type="ECO:0000313" key="3">
    <source>
        <dbReference type="Proteomes" id="UP000594261"/>
    </source>
</evidence>
<dbReference type="EMBL" id="LRBV02000005">
    <property type="status" value="NOT_ANNOTATED_CDS"/>
    <property type="molecule type" value="Genomic_DNA"/>
</dbReference>
<protein>
    <submittedName>
        <fullName evidence="2">Uncharacterized protein</fullName>
    </submittedName>
</protein>
<proteinExistence type="predicted"/>
<dbReference type="PANTHER" id="PTHR11439">
    <property type="entry name" value="GAG-POL-RELATED RETROTRANSPOSON"/>
    <property type="match status" value="1"/>
</dbReference>
<dbReference type="CDD" id="cd09272">
    <property type="entry name" value="RNase_HI_RT_Ty1"/>
    <property type="match status" value="1"/>
</dbReference>
<feature type="compositionally biased region" description="Polar residues" evidence="1">
    <location>
        <begin position="263"/>
        <end position="272"/>
    </location>
</feature>
<name>A0A7N2R4K4_QUELO</name>
<reference evidence="2 3" key="1">
    <citation type="journal article" date="2016" name="G3 (Bethesda)">
        <title>First Draft Assembly and Annotation of the Genome of a California Endemic Oak Quercus lobata Nee (Fagaceae).</title>
        <authorList>
            <person name="Sork V.L."/>
            <person name="Fitz-Gibbon S.T."/>
            <person name="Puiu D."/>
            <person name="Crepeau M."/>
            <person name="Gugger P.F."/>
            <person name="Sherman R."/>
            <person name="Stevens K."/>
            <person name="Langley C.H."/>
            <person name="Pellegrini M."/>
            <person name="Salzberg S.L."/>
        </authorList>
    </citation>
    <scope>NUCLEOTIDE SEQUENCE [LARGE SCALE GENOMIC DNA]</scope>
    <source>
        <strain evidence="2 3">cv. SW786</strain>
    </source>
</reference>